<dbReference type="Proteomes" id="UP000558488">
    <property type="component" value="Unassembled WGS sequence"/>
</dbReference>
<name>A0A7J7VUL5_PIPKU</name>
<organism evidence="2 3">
    <name type="scientific">Pipistrellus kuhlii</name>
    <name type="common">Kuhl's pipistrelle</name>
    <dbReference type="NCBI Taxonomy" id="59472"/>
    <lineage>
        <taxon>Eukaryota</taxon>
        <taxon>Metazoa</taxon>
        <taxon>Chordata</taxon>
        <taxon>Craniata</taxon>
        <taxon>Vertebrata</taxon>
        <taxon>Euteleostomi</taxon>
        <taxon>Mammalia</taxon>
        <taxon>Eutheria</taxon>
        <taxon>Laurasiatheria</taxon>
        <taxon>Chiroptera</taxon>
        <taxon>Yangochiroptera</taxon>
        <taxon>Vespertilionidae</taxon>
        <taxon>Pipistrellus</taxon>
    </lineage>
</organism>
<gene>
    <name evidence="2" type="ORF">mPipKuh1_008249</name>
</gene>
<dbReference type="EMBL" id="JACAGB010000013">
    <property type="protein sequence ID" value="KAF6328907.1"/>
    <property type="molecule type" value="Genomic_DNA"/>
</dbReference>
<evidence type="ECO:0000256" key="1">
    <source>
        <dbReference type="SAM" id="MobiDB-lite"/>
    </source>
</evidence>
<evidence type="ECO:0000313" key="2">
    <source>
        <dbReference type="EMBL" id="KAF6328907.1"/>
    </source>
</evidence>
<keyword evidence="3" id="KW-1185">Reference proteome</keyword>
<feature type="region of interest" description="Disordered" evidence="1">
    <location>
        <begin position="104"/>
        <end position="127"/>
    </location>
</feature>
<evidence type="ECO:0000313" key="3">
    <source>
        <dbReference type="Proteomes" id="UP000558488"/>
    </source>
</evidence>
<dbReference type="AlphaFoldDB" id="A0A7J7VUL5"/>
<proteinExistence type="predicted"/>
<feature type="compositionally biased region" description="Basic and acidic residues" evidence="1">
    <location>
        <begin position="104"/>
        <end position="113"/>
    </location>
</feature>
<reference evidence="2 3" key="1">
    <citation type="journal article" date="2020" name="Nature">
        <title>Six reference-quality genomes reveal evolution of bat adaptations.</title>
        <authorList>
            <person name="Jebb D."/>
            <person name="Huang Z."/>
            <person name="Pippel M."/>
            <person name="Hughes G.M."/>
            <person name="Lavrichenko K."/>
            <person name="Devanna P."/>
            <person name="Winkler S."/>
            <person name="Jermiin L.S."/>
            <person name="Skirmuntt E.C."/>
            <person name="Katzourakis A."/>
            <person name="Burkitt-Gray L."/>
            <person name="Ray D.A."/>
            <person name="Sullivan K.A.M."/>
            <person name="Roscito J.G."/>
            <person name="Kirilenko B.M."/>
            <person name="Davalos L.M."/>
            <person name="Corthals A.P."/>
            <person name="Power M.L."/>
            <person name="Jones G."/>
            <person name="Ransome R.D."/>
            <person name="Dechmann D.K.N."/>
            <person name="Locatelli A.G."/>
            <person name="Puechmaille S.J."/>
            <person name="Fedrigo O."/>
            <person name="Jarvis E.D."/>
            <person name="Hiller M."/>
            <person name="Vernes S.C."/>
            <person name="Myers E.W."/>
            <person name="Teeling E.C."/>
        </authorList>
    </citation>
    <scope>NUCLEOTIDE SEQUENCE [LARGE SCALE GENOMIC DNA]</scope>
    <source>
        <strain evidence="2">MPipKuh1</strain>
        <tissue evidence="2">Flight muscle</tissue>
    </source>
</reference>
<protein>
    <submittedName>
        <fullName evidence="2">Uncharacterized protein</fullName>
    </submittedName>
</protein>
<sequence>MPSPQGSPAAQVCTGAVAASGRWRNSACRAGEAPVTRRSCRATWRLWGWPEHVSPRLTRDVLPGCQWSEGGLSLLSRVRAPWVQEDVAYPSGLIRSEAVPSAFLRKDPPRPADARGQQSARMVRVGR</sequence>
<accession>A0A7J7VUL5</accession>
<comment type="caution">
    <text evidence="2">The sequence shown here is derived from an EMBL/GenBank/DDBJ whole genome shotgun (WGS) entry which is preliminary data.</text>
</comment>